<gene>
    <name evidence="1" type="ORF">JMJ55_27070</name>
</gene>
<evidence type="ECO:0000313" key="2">
    <source>
        <dbReference type="Proteomes" id="UP000606490"/>
    </source>
</evidence>
<proteinExistence type="predicted"/>
<accession>A0ABS1VBG8</accession>
<reference evidence="1 2" key="1">
    <citation type="submission" date="2021-01" db="EMBL/GenBank/DDBJ databases">
        <title>Belnapia mucosa sp. nov. and Belnapia arida sp. nov., isolated from the Tabernas Desert (Almeria, Spain).</title>
        <authorList>
            <person name="Molina-Menor E."/>
            <person name="Vidal-Verdu A."/>
            <person name="Calonge A."/>
            <person name="Satari L."/>
            <person name="Pereto Magraner J."/>
            <person name="Porcar Miralles M."/>
        </authorList>
    </citation>
    <scope>NUCLEOTIDE SEQUENCE [LARGE SCALE GENOMIC DNA]</scope>
    <source>
        <strain evidence="1 2">T6</strain>
    </source>
</reference>
<comment type="caution">
    <text evidence="1">The sequence shown here is derived from an EMBL/GenBank/DDBJ whole genome shotgun (WGS) entry which is preliminary data.</text>
</comment>
<evidence type="ECO:0000313" key="1">
    <source>
        <dbReference type="EMBL" id="MBL6458997.1"/>
    </source>
</evidence>
<sequence length="315" mass="35427">MPAEWDAFALRCEASYRCLSGWITIWQIQHQLAFRVRRFECFRNVEGAWVKIGQCALGMGWKSRIFADGLQLLPEQQGAWSACMEELLRRLGRGRYLYGSDWSVEPPREEQIGRLPGTVVTNVSRHIVEGVHFSRWDNWDSYERSVSANVRRNVKRAVSIHKSADMAKKVGLAALLGSDHLLRCKAAMYQRKAVRVPKARIVAGHVLRSLAVPDYAFCAVLREGSNTLAALGGLEIGRLAYYFDGGSAQADGTGWLLKMAIMKGFQARHPTGRFLMGTSRVTSELTEGWTSAVRYRRDARVSGFPTSVVRFSYFG</sequence>
<dbReference type="RefSeq" id="WP_202828732.1">
    <property type="nucleotide sequence ID" value="NZ_JAEUXJ010000023.1"/>
</dbReference>
<evidence type="ECO:0008006" key="3">
    <source>
        <dbReference type="Google" id="ProtNLM"/>
    </source>
</evidence>
<keyword evidence="2" id="KW-1185">Reference proteome</keyword>
<dbReference type="Proteomes" id="UP000606490">
    <property type="component" value="Unassembled WGS sequence"/>
</dbReference>
<organism evidence="1 2">
    <name type="scientific">Belnapia mucosa</name>
    <dbReference type="NCBI Taxonomy" id="2804532"/>
    <lineage>
        <taxon>Bacteria</taxon>
        <taxon>Pseudomonadati</taxon>
        <taxon>Pseudomonadota</taxon>
        <taxon>Alphaproteobacteria</taxon>
        <taxon>Acetobacterales</taxon>
        <taxon>Roseomonadaceae</taxon>
        <taxon>Belnapia</taxon>
    </lineage>
</organism>
<name>A0ABS1VBG8_9PROT</name>
<protein>
    <recommendedName>
        <fullName evidence="3">BioF2-like acetyltransferase domain-containing protein</fullName>
    </recommendedName>
</protein>
<dbReference type="EMBL" id="JAEUXJ010000023">
    <property type="protein sequence ID" value="MBL6458997.1"/>
    <property type="molecule type" value="Genomic_DNA"/>
</dbReference>